<dbReference type="RefSeq" id="WP_208740745.1">
    <property type="nucleotide sequence ID" value="NZ_CP024915.1"/>
</dbReference>
<protein>
    <submittedName>
        <fullName evidence="4">1-acyl-sn-glycerol-3-phosphate acyltransferase</fullName>
    </submittedName>
</protein>
<sequence length="271" mass="29691">MGWKPRQSDRMYRFVVYAGKTVFAALRLQVRVTGTENLPDSDPLDGRSRQAVPGHGAVVAITHFGYLDFAFAELVLWNHARIQARYLISKRAADHWFVSPFVFGLGHVVTDRKAGAQAYDDALAKLRAGEYVAVLPEAGVSRSYTVRELKTGPVRLAAEAGVPVIPISVWGAHRLLTRGHGFSVRRAWKSPVRVHIGPAIHHAPGLDVAEETEKLRQELQDGITTCIADFPLTPGPGAWWMPAHLGGSALTDAEREAADIADRKAGRHDRG</sequence>
<dbReference type="Pfam" id="PF01553">
    <property type="entry name" value="Acyltransferase"/>
    <property type="match status" value="1"/>
</dbReference>
<dbReference type="PANTHER" id="PTHR10434:SF55">
    <property type="entry name" value="POSSIBLE ACYLTRANSFERASE"/>
    <property type="match status" value="1"/>
</dbReference>
<accession>A0A2L0UCB9</accession>
<feature type="domain" description="Phospholipid/glycerol acyltransferase" evidence="3">
    <location>
        <begin position="57"/>
        <end position="172"/>
    </location>
</feature>
<gene>
    <name evidence="4" type="ORF">CVO76_03875</name>
</gene>
<dbReference type="SMART" id="SM00563">
    <property type="entry name" value="PlsC"/>
    <property type="match status" value="1"/>
</dbReference>
<dbReference type="GO" id="GO:0006654">
    <property type="term" value="P:phosphatidic acid biosynthetic process"/>
    <property type="evidence" value="ECO:0007669"/>
    <property type="project" value="TreeGrafter"/>
</dbReference>
<dbReference type="AlphaFoldDB" id="A0A2L0UCB9"/>
<dbReference type="CDD" id="cd07989">
    <property type="entry name" value="LPLAT_AGPAT-like"/>
    <property type="match status" value="1"/>
</dbReference>
<proteinExistence type="predicted"/>
<evidence type="ECO:0000313" key="5">
    <source>
        <dbReference type="Proteomes" id="UP000239187"/>
    </source>
</evidence>
<dbReference type="EMBL" id="CP024915">
    <property type="protein sequence ID" value="AUZ86876.1"/>
    <property type="molecule type" value="Genomic_DNA"/>
</dbReference>
<dbReference type="Proteomes" id="UP000239187">
    <property type="component" value="Chromosome"/>
</dbReference>
<name>A0A2L0UCB9_9MICC</name>
<evidence type="ECO:0000256" key="1">
    <source>
        <dbReference type="ARBA" id="ARBA00022679"/>
    </source>
</evidence>
<evidence type="ECO:0000256" key="2">
    <source>
        <dbReference type="ARBA" id="ARBA00023315"/>
    </source>
</evidence>
<dbReference type="GO" id="GO:0005886">
    <property type="term" value="C:plasma membrane"/>
    <property type="evidence" value="ECO:0007669"/>
    <property type="project" value="TreeGrafter"/>
</dbReference>
<keyword evidence="1 4" id="KW-0808">Transferase</keyword>
<evidence type="ECO:0000259" key="3">
    <source>
        <dbReference type="SMART" id="SM00563"/>
    </source>
</evidence>
<dbReference type="GO" id="GO:0003841">
    <property type="term" value="F:1-acylglycerol-3-phosphate O-acyltransferase activity"/>
    <property type="evidence" value="ECO:0007669"/>
    <property type="project" value="TreeGrafter"/>
</dbReference>
<organism evidence="4 5">
    <name type="scientific">Arthrobacter agilis</name>
    <dbReference type="NCBI Taxonomy" id="37921"/>
    <lineage>
        <taxon>Bacteria</taxon>
        <taxon>Bacillati</taxon>
        <taxon>Actinomycetota</taxon>
        <taxon>Actinomycetes</taxon>
        <taxon>Micrococcales</taxon>
        <taxon>Micrococcaceae</taxon>
        <taxon>Arthrobacter</taxon>
    </lineage>
</organism>
<keyword evidence="2 4" id="KW-0012">Acyltransferase</keyword>
<evidence type="ECO:0000313" key="4">
    <source>
        <dbReference type="EMBL" id="AUZ86876.1"/>
    </source>
</evidence>
<dbReference type="InterPro" id="IPR002123">
    <property type="entry name" value="Plipid/glycerol_acylTrfase"/>
</dbReference>
<reference evidence="4 5" key="1">
    <citation type="submission" date="2017-11" db="EMBL/GenBank/DDBJ databases">
        <title>Draft genome of Arthrobacter agilis strain UMCV2, a plant growth-promoting rhizobacterium and biocontrol capacity of phytopathogenic fungi.</title>
        <authorList>
            <person name="Martinez-Camara R."/>
            <person name="Santoyo G."/>
            <person name="Moreno-Hagelsieb G."/>
            <person name="Valencia-Cantero E."/>
        </authorList>
    </citation>
    <scope>NUCLEOTIDE SEQUENCE [LARGE SCALE GENOMIC DNA]</scope>
    <source>
        <strain evidence="4 5">UMCV2</strain>
    </source>
</reference>
<dbReference type="PANTHER" id="PTHR10434">
    <property type="entry name" value="1-ACYL-SN-GLYCEROL-3-PHOSPHATE ACYLTRANSFERASE"/>
    <property type="match status" value="1"/>
</dbReference>